<reference evidence="2 3" key="1">
    <citation type="submission" date="2015-06" db="EMBL/GenBank/DDBJ databases">
        <title>Draft genome assembly of filamentous brackish cyanobacterium Limnoraphis robusta strain CS-951.</title>
        <authorList>
            <person name="Willis A."/>
            <person name="Parks M."/>
            <person name="Burford M.A."/>
        </authorList>
    </citation>
    <scope>NUCLEOTIDE SEQUENCE [LARGE SCALE GENOMIC DNA]</scope>
    <source>
        <strain evidence="2 3">CS-951</strain>
    </source>
</reference>
<feature type="transmembrane region" description="Helical" evidence="1">
    <location>
        <begin position="49"/>
        <end position="69"/>
    </location>
</feature>
<accession>A0A0F5YIY5</accession>
<sequence length="230" mass="26430">MTIFHSTEPIVRVKQQHLDVQDIKGLVTVNWKIGNYTLFSGLYTRIDQVFLLWGWISLMIFITAQFFPISWIDQAYWWSGLTLLATLGMIVLTYCWVRIEHMTWLVYCWALLMFMGVGLTNLAIFGGWSQILSHLCPLWLLVCALGYLATGIGLQSRSFTLAGLLHFLAIPLLSYVSGLQFLATGMIVAGTLLFFAEVQWDMRPPIESQFLTPEQLAFNRQQNRKRHMES</sequence>
<dbReference type="PATRIC" id="fig|1637645.4.peg.6709"/>
<organism evidence="2 3">
    <name type="scientific">Limnoraphis robusta CS-951</name>
    <dbReference type="NCBI Taxonomy" id="1637645"/>
    <lineage>
        <taxon>Bacteria</taxon>
        <taxon>Bacillati</taxon>
        <taxon>Cyanobacteriota</taxon>
        <taxon>Cyanophyceae</taxon>
        <taxon>Oscillatoriophycideae</taxon>
        <taxon>Oscillatoriales</taxon>
        <taxon>Sirenicapillariaceae</taxon>
        <taxon>Limnoraphis</taxon>
    </lineage>
</organism>
<feature type="transmembrane region" description="Helical" evidence="1">
    <location>
        <begin position="131"/>
        <end position="152"/>
    </location>
</feature>
<feature type="transmembrane region" description="Helical" evidence="1">
    <location>
        <begin position="104"/>
        <end position="125"/>
    </location>
</feature>
<gene>
    <name evidence="2" type="ORF">WN50_06550</name>
</gene>
<name>A0A0F5YIY5_9CYAN</name>
<keyword evidence="1" id="KW-0812">Transmembrane</keyword>
<feature type="transmembrane region" description="Helical" evidence="1">
    <location>
        <begin position="75"/>
        <end position="97"/>
    </location>
</feature>
<keyword evidence="1" id="KW-1133">Transmembrane helix</keyword>
<evidence type="ECO:0000256" key="1">
    <source>
        <dbReference type="SAM" id="Phobius"/>
    </source>
</evidence>
<dbReference type="AlphaFoldDB" id="A0A0F5YIY5"/>
<comment type="caution">
    <text evidence="2">The sequence shown here is derived from an EMBL/GenBank/DDBJ whole genome shotgun (WGS) entry which is preliminary data.</text>
</comment>
<dbReference type="EMBL" id="LATL02000342">
    <property type="protein sequence ID" value="KKD38856.1"/>
    <property type="molecule type" value="Genomic_DNA"/>
</dbReference>
<dbReference type="Proteomes" id="UP000033607">
    <property type="component" value="Unassembled WGS sequence"/>
</dbReference>
<dbReference type="RefSeq" id="WP_046277715.1">
    <property type="nucleotide sequence ID" value="NZ_LATL02000342.1"/>
</dbReference>
<proteinExistence type="predicted"/>
<dbReference type="OrthoDB" id="422905at2"/>
<keyword evidence="1" id="KW-0472">Membrane</keyword>
<protein>
    <submittedName>
        <fullName evidence="2">Uncharacterized protein</fullName>
    </submittedName>
</protein>
<evidence type="ECO:0000313" key="3">
    <source>
        <dbReference type="Proteomes" id="UP000033607"/>
    </source>
</evidence>
<feature type="transmembrane region" description="Helical" evidence="1">
    <location>
        <begin position="182"/>
        <end position="200"/>
    </location>
</feature>
<evidence type="ECO:0000313" key="2">
    <source>
        <dbReference type="EMBL" id="KKD38856.1"/>
    </source>
</evidence>